<dbReference type="PANTHER" id="PTHR38831:SF2">
    <property type="entry name" value="TYPE II SECRETION SYSTEM PROTEIN K"/>
    <property type="match status" value="1"/>
</dbReference>
<keyword evidence="7" id="KW-0653">Protein transport</keyword>
<keyword evidence="12" id="KW-1185">Reference proteome</keyword>
<dbReference type="EMBL" id="JADBEO010000017">
    <property type="protein sequence ID" value="MDR4306879.1"/>
    <property type="molecule type" value="Genomic_DNA"/>
</dbReference>
<dbReference type="Gene3D" id="1.10.40.60">
    <property type="entry name" value="EpsJ-like"/>
    <property type="match status" value="1"/>
</dbReference>
<organism evidence="11 12">
    <name type="scientific">Chelatococcus sambhunathii</name>
    <dbReference type="NCBI Taxonomy" id="363953"/>
    <lineage>
        <taxon>Bacteria</taxon>
        <taxon>Pseudomonadati</taxon>
        <taxon>Pseudomonadota</taxon>
        <taxon>Alphaproteobacteria</taxon>
        <taxon>Hyphomicrobiales</taxon>
        <taxon>Chelatococcaceae</taxon>
        <taxon>Chelatococcus</taxon>
    </lineage>
</organism>
<dbReference type="InterPro" id="IPR038072">
    <property type="entry name" value="GspK_central_sf"/>
</dbReference>
<keyword evidence="5" id="KW-0997">Cell inner membrane</keyword>
<evidence type="ECO:0000259" key="10">
    <source>
        <dbReference type="Pfam" id="PF21687"/>
    </source>
</evidence>
<evidence type="ECO:0000256" key="2">
    <source>
        <dbReference type="ARBA" id="ARBA00007246"/>
    </source>
</evidence>
<dbReference type="InterPro" id="IPR005628">
    <property type="entry name" value="GspK"/>
</dbReference>
<protein>
    <submittedName>
        <fullName evidence="11">General secretion pathway protein GspK</fullName>
    </submittedName>
</protein>
<keyword evidence="3" id="KW-0813">Transport</keyword>
<dbReference type="RefSeq" id="WP_309391169.1">
    <property type="nucleotide sequence ID" value="NZ_JADBEO010000017.1"/>
</dbReference>
<evidence type="ECO:0000256" key="8">
    <source>
        <dbReference type="ARBA" id="ARBA00022989"/>
    </source>
</evidence>
<evidence type="ECO:0000313" key="11">
    <source>
        <dbReference type="EMBL" id="MDR4306879.1"/>
    </source>
</evidence>
<accession>A0ABU1DFK1</accession>
<evidence type="ECO:0000256" key="5">
    <source>
        <dbReference type="ARBA" id="ARBA00022519"/>
    </source>
</evidence>
<comment type="caution">
    <text evidence="11">The sequence shown here is derived from an EMBL/GenBank/DDBJ whole genome shotgun (WGS) entry which is preliminary data.</text>
</comment>
<keyword evidence="4" id="KW-1003">Cell membrane</keyword>
<proteinExistence type="inferred from homology"/>
<sequence length="298" mass="31206">MRRAGRGGFVLVSVLGALIVLTGLAAAAAYLVRTAVLGAAAIRSELFTDALTRAGLEIAGFELFELKRPAASVNGQQIRLDDGVVTLFVAAESGKIDLNTATPEVLASLWASLGLGGLAPEQFAARVKDYRDADSEPGEKGGAELQDYQAVAADRAPANAPFDQVDDIQFVLGVTPDAARALAPLLTVHNPGGKVSAYDASAAVVRALPQGASVVDRIMALRSAPLPRSEEEAEAADKAAQESLGQAAKNFGFERTSNAYTVRVEVARGDARRATQAILTRSRASDALYFTTDLVDRP</sequence>
<evidence type="ECO:0000256" key="4">
    <source>
        <dbReference type="ARBA" id="ARBA00022475"/>
    </source>
</evidence>
<comment type="subcellular location">
    <subcellularLocation>
        <location evidence="1">Cell inner membrane</location>
    </subcellularLocation>
</comment>
<comment type="similarity">
    <text evidence="2">Belongs to the GSP K family.</text>
</comment>
<feature type="domain" description="T2SS protein K first SAM-like" evidence="10">
    <location>
        <begin position="99"/>
        <end position="188"/>
    </location>
</feature>
<evidence type="ECO:0000256" key="7">
    <source>
        <dbReference type="ARBA" id="ARBA00022927"/>
    </source>
</evidence>
<gene>
    <name evidence="11" type="ORF">IHQ68_09640</name>
</gene>
<keyword evidence="9" id="KW-0472">Membrane</keyword>
<evidence type="ECO:0000256" key="6">
    <source>
        <dbReference type="ARBA" id="ARBA00022692"/>
    </source>
</evidence>
<reference evidence="11" key="1">
    <citation type="submission" date="2020-10" db="EMBL/GenBank/DDBJ databases">
        <authorList>
            <person name="Abbas A."/>
            <person name="Razzaq R."/>
            <person name="Waqas M."/>
            <person name="Abbas N."/>
            <person name="Nielsen T.K."/>
            <person name="Hansen L.H."/>
            <person name="Hussain S."/>
            <person name="Shahid M."/>
        </authorList>
    </citation>
    <scope>NUCLEOTIDE SEQUENCE</scope>
    <source>
        <strain evidence="11">S14</strain>
    </source>
</reference>
<keyword evidence="8" id="KW-1133">Transmembrane helix</keyword>
<evidence type="ECO:0000256" key="1">
    <source>
        <dbReference type="ARBA" id="ARBA00004533"/>
    </source>
</evidence>
<dbReference type="Proteomes" id="UP001181622">
    <property type="component" value="Unassembled WGS sequence"/>
</dbReference>
<dbReference type="SUPFAM" id="SSF158544">
    <property type="entry name" value="GspK insert domain-like"/>
    <property type="match status" value="1"/>
</dbReference>
<evidence type="ECO:0000256" key="9">
    <source>
        <dbReference type="ARBA" id="ARBA00023136"/>
    </source>
</evidence>
<dbReference type="PANTHER" id="PTHR38831">
    <property type="entry name" value="TYPE II SECRETION SYSTEM PROTEIN K"/>
    <property type="match status" value="1"/>
</dbReference>
<keyword evidence="6" id="KW-0812">Transmembrane</keyword>
<name>A0ABU1DFK1_9HYPH</name>
<dbReference type="InterPro" id="IPR049031">
    <property type="entry name" value="T2SSK_SAM-like_1st"/>
</dbReference>
<dbReference type="Pfam" id="PF21687">
    <property type="entry name" value="T2SSK_1st"/>
    <property type="match status" value="1"/>
</dbReference>
<evidence type="ECO:0000313" key="12">
    <source>
        <dbReference type="Proteomes" id="UP001181622"/>
    </source>
</evidence>
<evidence type="ECO:0000256" key="3">
    <source>
        <dbReference type="ARBA" id="ARBA00022448"/>
    </source>
</evidence>